<evidence type="ECO:0000313" key="4">
    <source>
        <dbReference type="EMBL" id="QJE01479.1"/>
    </source>
</evidence>
<dbReference type="EMBL" id="CP051685">
    <property type="protein sequence ID" value="QJE01479.1"/>
    <property type="molecule type" value="Genomic_DNA"/>
</dbReference>
<feature type="region of interest" description="Disordered" evidence="2">
    <location>
        <begin position="705"/>
        <end position="726"/>
    </location>
</feature>
<reference evidence="4 5" key="1">
    <citation type="submission" date="2020-04" db="EMBL/GenBank/DDBJ databases">
        <title>Genome sequencing of novel species.</title>
        <authorList>
            <person name="Heo J."/>
            <person name="Kim S.-J."/>
            <person name="Kim J.-S."/>
            <person name="Hong S.-B."/>
            <person name="Kwon S.-W."/>
        </authorList>
    </citation>
    <scope>NUCLEOTIDE SEQUENCE [LARGE SCALE GENOMIC DNA]</scope>
    <source>
        <strain evidence="4 5">GN2-R2</strain>
    </source>
</reference>
<evidence type="ECO:0000256" key="2">
    <source>
        <dbReference type="SAM" id="MobiDB-lite"/>
    </source>
</evidence>
<name>A0A7Z2ZTK4_9BURK</name>
<dbReference type="InterPro" id="IPR027417">
    <property type="entry name" value="P-loop_NTPase"/>
</dbReference>
<sequence length="1286" mass="136920">MKILRIGGKNLASLAGEFEVDFESEPLASSGLFAISGPTGAGKSTLLDALCLALYDATPRLLKGPRAGNLLPDVGTDLLSVQDRRTLLRRGAAEAHAEVDFVGNDGGRYRARWSVRRSRNRAGGALQPSGMSLQRLPELAALGGTKTEVLAEIEGRIGLSFEQFTRSVLLAQNEFSAFLRTDENERGELLETLTGSAVYSEISRRAFERWRSEQEAMRRLSARLQDQAPMAPEARSALDEEYGAAQAASNLLEARRAALQLRLQWRQELERLRQGELEAAQALAQADAANAEGGARRRRLATLDAVQPARPLVADLQRLAHERQQAESALENGERELARALEAQQAAAGARREAERRLARAEEALQAQGPQLDRAKALDATLAALASAHDKARAARDGAVLDAGQAASACAARSAQRDAAANALTDTRAWLAAHAGLQDLATQWARWEQRLVQAQGDARRDADSAAALAHARAGLTRAAAAAQTITADLAGAAAQLDQRDAARRQAAAALLEVDADGLRGERRALETRRERLAAFGAASNGLAAAHGQLARLDAQAARQDEARAAAARALETARAAGAVVDATLAQSERLLEAAQLACAGGAESLRANLADGAPCPVCGSEDHPYRHQEARLHTVLDALAGEVGARRREQRANRDEQTRLDAAIVAAGERLQALAEERPALHEAIEQLEDELAASPLAAELAGSADAGGNARADAPADNSPTATGAAAAARRDAWLAARQDALRAAVDALDAREAALRRAEQARDAAGQAWDAAQRAHARLAQDAQTAQALRASLDTESAALAATRAAAGTALAAALAELDPVLAQACGPAWQDEWRSDPEGWRQARARAAADWNAQSARLGQLEAERGALEAGHAAAQERAAMAAQRLLDARAEFARIDAEREQQRRERGALFDGRPAREVEGALAADVAASRAALDAGQAASLQAVQLEARVREAQERARQRGADLQQAAADTAARLVQWIEDFDATGPALEPLADERHLAELLAVGAAWMSQERALLLELDGAARQAGAVLAERRARLRQHREAAPPSAADAAQPDLADTAIDELQQAVDGAERERCAAHDGATGLMLRIREDDHRRERARSMLDEIERQRAVEERWARLAELIGSADGKKFRNYAQQFTLDVLLGYANRHLSQLARRYRLERVAGAGGPSLALMVRDQDMGGEVRSVNSLSGGESFLVSLALALGLASLSSNRVKVESLFIDEGFGSLDSETLGVAMDALDALQSLGRKVGVISHVQEMTERIATRVLVRPNGGGSSSISVQ</sequence>
<dbReference type="Pfam" id="PF13558">
    <property type="entry name" value="SbcC_Walker_B"/>
    <property type="match status" value="1"/>
</dbReference>
<proteinExistence type="predicted"/>
<dbReference type="GO" id="GO:0016887">
    <property type="term" value="F:ATP hydrolysis activity"/>
    <property type="evidence" value="ECO:0007669"/>
    <property type="project" value="InterPro"/>
</dbReference>
<accession>A0A7Z2ZTK4</accession>
<dbReference type="InterPro" id="IPR038729">
    <property type="entry name" value="Rad50/SbcC_AAA"/>
</dbReference>
<feature type="domain" description="Rad50/SbcC-type AAA" evidence="3">
    <location>
        <begin position="9"/>
        <end position="227"/>
    </location>
</feature>
<dbReference type="Proteomes" id="UP000502415">
    <property type="component" value="Chromosome"/>
</dbReference>
<dbReference type="KEGG" id="mfy:HH212_16755"/>
<dbReference type="PANTHER" id="PTHR32114:SF2">
    <property type="entry name" value="ABC TRANSPORTER ABCH.3"/>
    <property type="match status" value="1"/>
</dbReference>
<dbReference type="Gene3D" id="3.40.50.300">
    <property type="entry name" value="P-loop containing nucleotide triphosphate hydrolases"/>
    <property type="match status" value="2"/>
</dbReference>
<dbReference type="SUPFAM" id="SSF52540">
    <property type="entry name" value="P-loop containing nucleoside triphosphate hydrolases"/>
    <property type="match status" value="1"/>
</dbReference>
<dbReference type="Pfam" id="PF13476">
    <property type="entry name" value="AAA_23"/>
    <property type="match status" value="1"/>
</dbReference>
<dbReference type="GO" id="GO:0006302">
    <property type="term" value="P:double-strand break repair"/>
    <property type="evidence" value="ECO:0007669"/>
    <property type="project" value="InterPro"/>
</dbReference>
<keyword evidence="1" id="KW-0175">Coiled coil</keyword>
<evidence type="ECO:0000256" key="1">
    <source>
        <dbReference type="SAM" id="Coils"/>
    </source>
</evidence>
<feature type="coiled-coil region" evidence="1">
    <location>
        <begin position="316"/>
        <end position="364"/>
    </location>
</feature>
<evidence type="ECO:0000259" key="3">
    <source>
        <dbReference type="Pfam" id="PF13476"/>
    </source>
</evidence>
<gene>
    <name evidence="4" type="ORF">HH212_16755</name>
</gene>
<keyword evidence="5" id="KW-1185">Reference proteome</keyword>
<evidence type="ECO:0000313" key="5">
    <source>
        <dbReference type="Proteomes" id="UP000502415"/>
    </source>
</evidence>
<dbReference type="RefSeq" id="WP_170203503.1">
    <property type="nucleotide sequence ID" value="NZ_CP051685.1"/>
</dbReference>
<dbReference type="PANTHER" id="PTHR32114">
    <property type="entry name" value="ABC TRANSPORTER ABCH.3"/>
    <property type="match status" value="1"/>
</dbReference>
<protein>
    <submittedName>
        <fullName evidence="4">AAA family ATPase</fullName>
    </submittedName>
</protein>
<organism evidence="4 5">
    <name type="scientific">Massilia forsythiae</name>
    <dbReference type="NCBI Taxonomy" id="2728020"/>
    <lineage>
        <taxon>Bacteria</taxon>
        <taxon>Pseudomonadati</taxon>
        <taxon>Pseudomonadota</taxon>
        <taxon>Betaproteobacteria</taxon>
        <taxon>Burkholderiales</taxon>
        <taxon>Oxalobacteraceae</taxon>
        <taxon>Telluria group</taxon>
        <taxon>Massilia</taxon>
    </lineage>
</organism>